<dbReference type="PANTHER" id="PTHR43433:SF5">
    <property type="entry name" value="AB HYDROLASE-1 DOMAIN-CONTAINING PROTEIN"/>
    <property type="match status" value="1"/>
</dbReference>
<dbReference type="Pfam" id="PF00561">
    <property type="entry name" value="Abhydrolase_1"/>
    <property type="match status" value="1"/>
</dbReference>
<feature type="domain" description="AB hydrolase-1" evidence="2">
    <location>
        <begin position="59"/>
        <end position="285"/>
    </location>
</feature>
<dbReference type="GO" id="GO:0016787">
    <property type="term" value="F:hydrolase activity"/>
    <property type="evidence" value="ECO:0007669"/>
    <property type="project" value="UniProtKB-KW"/>
</dbReference>
<evidence type="ECO:0000256" key="1">
    <source>
        <dbReference type="SAM" id="SignalP"/>
    </source>
</evidence>
<feature type="chain" id="PRO_5024410216" evidence="1">
    <location>
        <begin position="20"/>
        <end position="303"/>
    </location>
</feature>
<evidence type="ECO:0000313" key="3">
    <source>
        <dbReference type="EMBL" id="KAA6185103.1"/>
    </source>
</evidence>
<dbReference type="PANTHER" id="PTHR43433">
    <property type="entry name" value="HYDROLASE, ALPHA/BETA FOLD FAMILY PROTEIN"/>
    <property type="match status" value="1"/>
</dbReference>
<dbReference type="AlphaFoldDB" id="A0A5M8FJL2"/>
<organism evidence="3 4">
    <name type="scientific">Thiohalocapsa marina</name>
    <dbReference type="NCBI Taxonomy" id="424902"/>
    <lineage>
        <taxon>Bacteria</taxon>
        <taxon>Pseudomonadati</taxon>
        <taxon>Pseudomonadota</taxon>
        <taxon>Gammaproteobacteria</taxon>
        <taxon>Chromatiales</taxon>
        <taxon>Chromatiaceae</taxon>
        <taxon>Thiohalocapsa</taxon>
    </lineage>
</organism>
<dbReference type="EMBL" id="VWXX01000013">
    <property type="protein sequence ID" value="KAA6185103.1"/>
    <property type="molecule type" value="Genomic_DNA"/>
</dbReference>
<dbReference type="InterPro" id="IPR050471">
    <property type="entry name" value="AB_hydrolase"/>
</dbReference>
<feature type="signal peptide" evidence="1">
    <location>
        <begin position="1"/>
        <end position="19"/>
    </location>
</feature>
<dbReference type="InterPro" id="IPR000073">
    <property type="entry name" value="AB_hydrolase_1"/>
</dbReference>
<evidence type="ECO:0000313" key="4">
    <source>
        <dbReference type="Proteomes" id="UP000322981"/>
    </source>
</evidence>
<evidence type="ECO:0000259" key="2">
    <source>
        <dbReference type="Pfam" id="PF00561"/>
    </source>
</evidence>
<reference evidence="3 4" key="1">
    <citation type="submission" date="2019-09" db="EMBL/GenBank/DDBJ databases">
        <title>Whole-genome sequence of the purple sulfur bacterium Thiohalocapsa marina DSM 19078.</title>
        <authorList>
            <person name="Kyndt J.A."/>
            <person name="Meyer T.E."/>
        </authorList>
    </citation>
    <scope>NUCLEOTIDE SEQUENCE [LARGE SCALE GENOMIC DNA]</scope>
    <source>
        <strain evidence="3 4">DSM 19078</strain>
    </source>
</reference>
<proteinExistence type="predicted"/>
<dbReference type="InterPro" id="IPR029058">
    <property type="entry name" value="AB_hydrolase_fold"/>
</dbReference>
<keyword evidence="3" id="KW-0378">Hydrolase</keyword>
<name>A0A5M8FJL2_9GAMM</name>
<dbReference type="OrthoDB" id="9808398at2"/>
<dbReference type="Proteomes" id="UP000322981">
    <property type="component" value="Unassembled WGS sequence"/>
</dbReference>
<accession>A0A5M8FJL2</accession>
<keyword evidence="4" id="KW-1185">Reference proteome</keyword>
<dbReference type="Gene3D" id="3.40.50.1820">
    <property type="entry name" value="alpha/beta hydrolase"/>
    <property type="match status" value="1"/>
</dbReference>
<sequence length="303" mass="32869">MKTLTLLLSVLLLPLLAQAQSIDEAAFKAALKQMQAAPVQHVTVGDIDIAYKSLGQGEPLFAITGNGDTMDLWSPLFIQGLAQGRKVYLFDNRGAGLTTSGSKPFSIEQFAKDTAGFIRAMGYEKTDLLGFSMGSRIAAQLTIDQPALINTLVLYGCAPGGAAEIKRSAAVQQRFADTSGTPEQKAQRMFSLLIPERWRQAHPDPSTYFPPVTETISPEVRAKQNAAVANWPGIDQQLLSIRTPTLIMAGTEDEVVPPGNALTLARQIRASWLVRFRDGGHGMMYQFPTQMAEVVNTFLATAN</sequence>
<dbReference type="PRINTS" id="PR00111">
    <property type="entry name" value="ABHYDROLASE"/>
</dbReference>
<dbReference type="SUPFAM" id="SSF53474">
    <property type="entry name" value="alpha/beta-Hydrolases"/>
    <property type="match status" value="1"/>
</dbReference>
<comment type="caution">
    <text evidence="3">The sequence shown here is derived from an EMBL/GenBank/DDBJ whole genome shotgun (WGS) entry which is preliminary data.</text>
</comment>
<protein>
    <submittedName>
        <fullName evidence="3">Alpha/beta hydrolase</fullName>
    </submittedName>
</protein>
<keyword evidence="1" id="KW-0732">Signal</keyword>
<dbReference type="RefSeq" id="WP_150093034.1">
    <property type="nucleotide sequence ID" value="NZ_VWXX01000013.1"/>
</dbReference>
<gene>
    <name evidence="3" type="ORF">F2Q65_10275</name>
</gene>